<proteinExistence type="predicted"/>
<accession>A0A930XX43</accession>
<organism evidence="3 4">
    <name type="scientific">Candidatus Amphirhobacter heronislandensis</name>
    <dbReference type="NCBI Taxonomy" id="1732024"/>
    <lineage>
        <taxon>Bacteria</taxon>
        <taxon>Pseudomonadati</taxon>
        <taxon>Pseudomonadota</taxon>
        <taxon>Gammaproteobacteria</taxon>
        <taxon>Candidatus Tethybacterales</taxon>
        <taxon>Candidatus Tethybacteraceae</taxon>
        <taxon>Candidatus Amphirhobacter</taxon>
    </lineage>
</organism>
<keyword evidence="2" id="KW-0472">Membrane</keyword>
<reference evidence="3" key="1">
    <citation type="submission" date="2020-10" db="EMBL/GenBank/DDBJ databases">
        <title>An improved Amphimedon queenslandica hologenome assembly reveals how three proteobacterial symbionts can extend the metabolic phenotypic of their marine sponge host.</title>
        <authorList>
            <person name="Degnan B."/>
            <person name="Degnan S."/>
            <person name="Xiang X."/>
        </authorList>
    </citation>
    <scope>NUCLEOTIDE SEQUENCE</scope>
    <source>
        <strain evidence="3">AqS2</strain>
    </source>
</reference>
<keyword evidence="4" id="KW-1185">Reference proteome</keyword>
<evidence type="ECO:0000256" key="2">
    <source>
        <dbReference type="SAM" id="Phobius"/>
    </source>
</evidence>
<dbReference type="AlphaFoldDB" id="A0A930XX43"/>
<name>A0A930XX43_9GAMM</name>
<gene>
    <name evidence="3" type="ORF">ISN26_06620</name>
</gene>
<protein>
    <submittedName>
        <fullName evidence="3">Uncharacterized protein</fullName>
    </submittedName>
</protein>
<evidence type="ECO:0000256" key="1">
    <source>
        <dbReference type="SAM" id="MobiDB-lite"/>
    </source>
</evidence>
<keyword evidence="2" id="KW-0812">Transmembrane</keyword>
<feature type="region of interest" description="Disordered" evidence="1">
    <location>
        <begin position="37"/>
        <end position="61"/>
    </location>
</feature>
<evidence type="ECO:0000313" key="3">
    <source>
        <dbReference type="EMBL" id="MBF2735727.1"/>
    </source>
</evidence>
<sequence>MSKERNKDLFGEYALNAATLGIYSVVGIWRDIQKQKAALRAQEDQQAATQPTKNPPEEKSQ</sequence>
<comment type="caution">
    <text evidence="3">The sequence shown here is derived from an EMBL/GenBank/DDBJ whole genome shotgun (WGS) entry which is preliminary data.</text>
</comment>
<keyword evidence="2" id="KW-1133">Transmembrane helix</keyword>
<dbReference type="EMBL" id="JADHEI010000050">
    <property type="protein sequence ID" value="MBF2735727.1"/>
    <property type="molecule type" value="Genomic_DNA"/>
</dbReference>
<evidence type="ECO:0000313" key="4">
    <source>
        <dbReference type="Proteomes" id="UP000604381"/>
    </source>
</evidence>
<feature type="transmembrane region" description="Helical" evidence="2">
    <location>
        <begin position="13"/>
        <end position="32"/>
    </location>
</feature>
<dbReference type="Proteomes" id="UP000604381">
    <property type="component" value="Unassembled WGS sequence"/>
</dbReference>